<proteinExistence type="predicted"/>
<dbReference type="EMBL" id="CM017610">
    <property type="protein sequence ID" value="TYI42829.1"/>
    <property type="molecule type" value="Genomic_DNA"/>
</dbReference>
<dbReference type="Proteomes" id="UP000322667">
    <property type="component" value="Chromosome A01"/>
</dbReference>
<organism evidence="2 3">
    <name type="scientific">Gossypium tomentosum</name>
    <name type="common">Hawaiian cotton</name>
    <name type="synonym">Gossypium sandvicense</name>
    <dbReference type="NCBI Taxonomy" id="34277"/>
    <lineage>
        <taxon>Eukaryota</taxon>
        <taxon>Viridiplantae</taxon>
        <taxon>Streptophyta</taxon>
        <taxon>Embryophyta</taxon>
        <taxon>Tracheophyta</taxon>
        <taxon>Spermatophyta</taxon>
        <taxon>Magnoliopsida</taxon>
        <taxon>eudicotyledons</taxon>
        <taxon>Gunneridae</taxon>
        <taxon>Pentapetalae</taxon>
        <taxon>rosids</taxon>
        <taxon>malvids</taxon>
        <taxon>Malvales</taxon>
        <taxon>Malvaceae</taxon>
        <taxon>Malvoideae</taxon>
        <taxon>Gossypium</taxon>
    </lineage>
</organism>
<dbReference type="AlphaFoldDB" id="A0A5D2RPV5"/>
<evidence type="ECO:0000256" key="1">
    <source>
        <dbReference type="SAM" id="MobiDB-lite"/>
    </source>
</evidence>
<keyword evidence="3" id="KW-1185">Reference proteome</keyword>
<sequence>MQPSGHHHTAVDSTQMMADSTNRGELRLHARKFGKWRREEGVHWRVNVKYGRWKRELKQWRLWDVRRLKLA</sequence>
<name>A0A5D2RPV5_GOSTO</name>
<gene>
    <name evidence="2" type="ORF">ES332_A01G125800v1</name>
</gene>
<evidence type="ECO:0000313" key="2">
    <source>
        <dbReference type="EMBL" id="TYI42829.1"/>
    </source>
</evidence>
<accession>A0A5D2RPV5</accession>
<feature type="compositionally biased region" description="Polar residues" evidence="1">
    <location>
        <begin position="11"/>
        <end position="21"/>
    </location>
</feature>
<feature type="region of interest" description="Disordered" evidence="1">
    <location>
        <begin position="1"/>
        <end position="24"/>
    </location>
</feature>
<reference evidence="2 3" key="1">
    <citation type="submission" date="2019-07" db="EMBL/GenBank/DDBJ databases">
        <title>WGS assembly of Gossypium tomentosum.</title>
        <authorList>
            <person name="Chen Z.J."/>
            <person name="Sreedasyam A."/>
            <person name="Ando A."/>
            <person name="Song Q."/>
            <person name="De L."/>
            <person name="Hulse-Kemp A."/>
            <person name="Ding M."/>
            <person name="Ye W."/>
            <person name="Kirkbride R."/>
            <person name="Jenkins J."/>
            <person name="Plott C."/>
            <person name="Lovell J."/>
            <person name="Lin Y.-M."/>
            <person name="Vaughn R."/>
            <person name="Liu B."/>
            <person name="Li W."/>
            <person name="Simpson S."/>
            <person name="Scheffler B."/>
            <person name="Saski C."/>
            <person name="Grover C."/>
            <person name="Hu G."/>
            <person name="Conover J."/>
            <person name="Carlson J."/>
            <person name="Shu S."/>
            <person name="Boston L."/>
            <person name="Williams M."/>
            <person name="Peterson D."/>
            <person name="Mcgee K."/>
            <person name="Jones D."/>
            <person name="Wendel J."/>
            <person name="Stelly D."/>
            <person name="Grimwood J."/>
            <person name="Schmutz J."/>
        </authorList>
    </citation>
    <scope>NUCLEOTIDE SEQUENCE [LARGE SCALE GENOMIC DNA]</scope>
    <source>
        <strain evidence="2">7179.01</strain>
    </source>
</reference>
<evidence type="ECO:0000313" key="3">
    <source>
        <dbReference type="Proteomes" id="UP000322667"/>
    </source>
</evidence>
<protein>
    <submittedName>
        <fullName evidence="2">Uncharacterized protein</fullName>
    </submittedName>
</protein>